<reference evidence="4 5" key="1">
    <citation type="journal article" date="2015" name="Genome Announc.">
        <title>Expanding the biotechnology potential of lactobacilli through comparative genomics of 213 strains and associated genera.</title>
        <authorList>
            <person name="Sun Z."/>
            <person name="Harris H.M."/>
            <person name="McCann A."/>
            <person name="Guo C."/>
            <person name="Argimon S."/>
            <person name="Zhang W."/>
            <person name="Yang X."/>
            <person name="Jeffery I.B."/>
            <person name="Cooney J.C."/>
            <person name="Kagawa T.F."/>
            <person name="Liu W."/>
            <person name="Song Y."/>
            <person name="Salvetti E."/>
            <person name="Wrobel A."/>
            <person name="Rasinkangas P."/>
            <person name="Parkhill J."/>
            <person name="Rea M.C."/>
            <person name="O'Sullivan O."/>
            <person name="Ritari J."/>
            <person name="Douillard F.P."/>
            <person name="Paul Ross R."/>
            <person name="Yang R."/>
            <person name="Briner A.E."/>
            <person name="Felis G.E."/>
            <person name="de Vos W.M."/>
            <person name="Barrangou R."/>
            <person name="Klaenhammer T.R."/>
            <person name="Caufield P.W."/>
            <person name="Cui Y."/>
            <person name="Zhang H."/>
            <person name="O'Toole P.W."/>
        </authorList>
    </citation>
    <scope>NUCLEOTIDE SEQUENCE [LARGE SCALE GENOMIC DNA]</scope>
    <source>
        <strain evidence="4 5">DSM 23365</strain>
    </source>
</reference>
<evidence type="ECO:0000256" key="1">
    <source>
        <dbReference type="ARBA" id="ARBA00043967"/>
    </source>
</evidence>
<evidence type="ECO:0000313" key="4">
    <source>
        <dbReference type="EMBL" id="KRN19917.1"/>
    </source>
</evidence>
<dbReference type="InterPro" id="IPR055346">
    <property type="entry name" value="Fe-S_cluster_assembly_SufBD"/>
</dbReference>
<sequence>MREAVKDYETVKQAVDAAAAVHGDPSWLIDRRLAAVDGVAKLPLPEMRRLDFHRWPLTANTELNWHDSDAKLADDVAGDNQRIQVVQVGQTTVSIALPQALADQGVILTDIFTAFKDYPELTQKYFMTKVIPANEDKLTSYHAAFLNAGVFLYVPKGVVVDKPVEIYTVQDSTFKAPLVAHVLVVAEANSDVQVIQHLSTKGEEENVASCVVEIDVKPNANVHFSSLDEFGPKTQTYLNRRAYLEADAKMEWAIGMMNDANTVADFATELVGDGSQADSKVIAITSAKQHDGINNRVTNRGKHSTANILQRGVLLEKSELIFNGIGHIVHGASGANAEQENRVLMMSDYAHGDANPILLIDENDVIAGHAASVGQVDEDQLYYLMSRGIDKALAQRLVIRGFLGAVLSAIPLPEVQQEMIAILERKLEDGQKFE</sequence>
<protein>
    <submittedName>
        <fullName evidence="4">FeS assembly protein SufD</fullName>
    </submittedName>
</protein>
<evidence type="ECO:0000313" key="5">
    <source>
        <dbReference type="Proteomes" id="UP000051442"/>
    </source>
</evidence>
<evidence type="ECO:0000259" key="3">
    <source>
        <dbReference type="Pfam" id="PF19295"/>
    </source>
</evidence>
<dbReference type="InterPro" id="IPR000825">
    <property type="entry name" value="SUF_FeS_clus_asmbl_SufBD_core"/>
</dbReference>
<dbReference type="PANTHER" id="PTHR30508">
    <property type="entry name" value="FES CLUSTER ASSEMBLY PROTEIN SUF"/>
    <property type="match status" value="1"/>
</dbReference>
<dbReference type="PATRIC" id="fig|1423804.4.peg.1671"/>
<dbReference type="InterPro" id="IPR011542">
    <property type="entry name" value="SUF_FeS_clus_asmbl_SufD"/>
</dbReference>
<dbReference type="InterPro" id="IPR045595">
    <property type="entry name" value="SufBD_N"/>
</dbReference>
<dbReference type="Proteomes" id="UP000051442">
    <property type="component" value="Unassembled WGS sequence"/>
</dbReference>
<dbReference type="PANTHER" id="PTHR30508:SF1">
    <property type="entry name" value="UPF0051 PROTEIN ABCI8, CHLOROPLASTIC-RELATED"/>
    <property type="match status" value="1"/>
</dbReference>
<dbReference type="AlphaFoldDB" id="A0A0R2F5F4"/>
<accession>A0A0R2F5F4</accession>
<dbReference type="SUPFAM" id="SSF101960">
    <property type="entry name" value="Stabilizer of iron transporter SufD"/>
    <property type="match status" value="1"/>
</dbReference>
<dbReference type="Pfam" id="PF19295">
    <property type="entry name" value="SufBD_N"/>
    <property type="match status" value="1"/>
</dbReference>
<feature type="domain" description="SUF system FeS cluster assembly SufBD core" evidence="2">
    <location>
        <begin position="178"/>
        <end position="402"/>
    </location>
</feature>
<proteinExistence type="inferred from homology"/>
<dbReference type="EMBL" id="AYZM01000134">
    <property type="protein sequence ID" value="KRN19917.1"/>
    <property type="molecule type" value="Genomic_DNA"/>
</dbReference>
<name>A0A0R2F5F4_9LACO</name>
<comment type="similarity">
    <text evidence="1">Belongs to the iron-sulfur cluster assembly SufBD family.</text>
</comment>
<comment type="caution">
    <text evidence="4">The sequence shown here is derived from an EMBL/GenBank/DDBJ whole genome shotgun (WGS) entry which is preliminary data.</text>
</comment>
<feature type="domain" description="SUF system FeS cluster assembly SufBD N-terminal" evidence="3">
    <location>
        <begin position="89"/>
        <end position="166"/>
    </location>
</feature>
<dbReference type="NCBIfam" id="TIGR01981">
    <property type="entry name" value="sufD"/>
    <property type="match status" value="1"/>
</dbReference>
<dbReference type="OrthoDB" id="9803529at2"/>
<organism evidence="4 5">
    <name type="scientific">Secundilactobacillus similis DSM 23365 = JCM 2765</name>
    <dbReference type="NCBI Taxonomy" id="1423804"/>
    <lineage>
        <taxon>Bacteria</taxon>
        <taxon>Bacillati</taxon>
        <taxon>Bacillota</taxon>
        <taxon>Bacilli</taxon>
        <taxon>Lactobacillales</taxon>
        <taxon>Lactobacillaceae</taxon>
        <taxon>Secundilactobacillus</taxon>
    </lineage>
</organism>
<keyword evidence="5" id="KW-1185">Reference proteome</keyword>
<dbReference type="STRING" id="1423804.FD14_GL001545"/>
<dbReference type="Pfam" id="PF01458">
    <property type="entry name" value="SUFBD_core"/>
    <property type="match status" value="1"/>
</dbReference>
<gene>
    <name evidence="4" type="ORF">FD14_GL001545</name>
</gene>
<dbReference type="GO" id="GO:0016226">
    <property type="term" value="P:iron-sulfur cluster assembly"/>
    <property type="evidence" value="ECO:0007669"/>
    <property type="project" value="InterPro"/>
</dbReference>
<dbReference type="InterPro" id="IPR037284">
    <property type="entry name" value="SUF_FeS_clus_asmbl_SufBD_sf"/>
</dbReference>
<evidence type="ECO:0000259" key="2">
    <source>
        <dbReference type="Pfam" id="PF01458"/>
    </source>
</evidence>
<dbReference type="RefSeq" id="WP_054736020.1">
    <property type="nucleotide sequence ID" value="NZ_AYZM01000134.1"/>
</dbReference>